<proteinExistence type="inferred from homology"/>
<dbReference type="EMBL" id="JACVVK020000007">
    <property type="protein sequence ID" value="KAK7506215.1"/>
    <property type="molecule type" value="Genomic_DNA"/>
</dbReference>
<evidence type="ECO:0008006" key="7">
    <source>
        <dbReference type="Google" id="ProtNLM"/>
    </source>
</evidence>
<name>A0ABD0M358_9CAEN</name>
<protein>
    <recommendedName>
        <fullName evidence="7">WD repeat domain phosphoinositide-interacting protein 4</fullName>
    </recommendedName>
</protein>
<dbReference type="Pfam" id="PF21032">
    <property type="entry name" value="PROPPIN"/>
    <property type="match status" value="1"/>
</dbReference>
<dbReference type="InterPro" id="IPR048720">
    <property type="entry name" value="PROPPIN"/>
</dbReference>
<dbReference type="Proteomes" id="UP001519460">
    <property type="component" value="Unassembled WGS sequence"/>
</dbReference>
<keyword evidence="1" id="KW-0853">WD repeat</keyword>
<evidence type="ECO:0000256" key="1">
    <source>
        <dbReference type="ARBA" id="ARBA00022574"/>
    </source>
</evidence>
<feature type="non-terminal residue" evidence="5">
    <location>
        <position position="1"/>
    </location>
</feature>
<comment type="similarity">
    <text evidence="4">Belongs to the WD repeat PROPPIN family.</text>
</comment>
<reference evidence="5 6" key="1">
    <citation type="journal article" date="2023" name="Sci. Data">
        <title>Genome assembly of the Korean intertidal mud-creeper Batillaria attramentaria.</title>
        <authorList>
            <person name="Patra A.K."/>
            <person name="Ho P.T."/>
            <person name="Jun S."/>
            <person name="Lee S.J."/>
            <person name="Kim Y."/>
            <person name="Won Y.J."/>
        </authorList>
    </citation>
    <scope>NUCLEOTIDE SEQUENCE [LARGE SCALE GENOMIC DNA]</scope>
    <source>
        <strain evidence="5">Wonlab-2016</strain>
    </source>
</reference>
<dbReference type="GO" id="GO:0005737">
    <property type="term" value="C:cytoplasm"/>
    <property type="evidence" value="ECO:0007669"/>
    <property type="project" value="UniProtKB-ARBA"/>
</dbReference>
<dbReference type="GO" id="GO:0006914">
    <property type="term" value="P:autophagy"/>
    <property type="evidence" value="ECO:0007669"/>
    <property type="project" value="UniProtKB-KW"/>
</dbReference>
<accession>A0ABD0M358</accession>
<evidence type="ECO:0000256" key="3">
    <source>
        <dbReference type="ARBA" id="ARBA00023006"/>
    </source>
</evidence>
<dbReference type="InterPro" id="IPR015943">
    <property type="entry name" value="WD40/YVTN_repeat-like_dom_sf"/>
</dbReference>
<keyword evidence="6" id="KW-1185">Reference proteome</keyword>
<dbReference type="Gene3D" id="2.130.10.10">
    <property type="entry name" value="YVTN repeat-like/Quinoprotein amine dehydrogenase"/>
    <property type="match status" value="1"/>
</dbReference>
<dbReference type="PANTHER" id="PTHR11227">
    <property type="entry name" value="WD-REPEAT PROTEIN INTERACTING WITH PHOSPHOINOSIDES WIPI -RELATED"/>
    <property type="match status" value="1"/>
</dbReference>
<dbReference type="InterPro" id="IPR036322">
    <property type="entry name" value="WD40_repeat_dom_sf"/>
</dbReference>
<dbReference type="AlphaFoldDB" id="A0ABD0M358"/>
<sequence length="312" mass="34272">CFTCSTENGVKIFNVDPLALKLQLGPESVGSVSLTEMLYRTNILAIVGGGNYPKFDEKAVLIWDESKRSPEDKIVLDITFAQPVLGEIHVFSFPRVEKLKTLDTRDNPKGLCEVSAFSGIMVFPAVNQGHIQIINLESVQPWETASPVIISAHQHDIACLAVSQCGTRVATASTKGTLIRVFDTVSRKQVVELRRGADTAMVYCISFSPDAAFLCSSSDKGTVHIFAVKDTSLNKRSTFNRMGFLGPYIESQWGLANFTVSTECPCMCAFGDSQTVIAVCMDGTFHKYVFTVDGNCNRDQFDIFFDIGDDTE</sequence>
<evidence type="ECO:0000256" key="4">
    <source>
        <dbReference type="ARBA" id="ARBA00025740"/>
    </source>
</evidence>
<keyword evidence="3" id="KW-0072">Autophagy</keyword>
<evidence type="ECO:0000313" key="5">
    <source>
        <dbReference type="EMBL" id="KAK7506215.1"/>
    </source>
</evidence>
<organism evidence="5 6">
    <name type="scientific">Batillaria attramentaria</name>
    <dbReference type="NCBI Taxonomy" id="370345"/>
    <lineage>
        <taxon>Eukaryota</taxon>
        <taxon>Metazoa</taxon>
        <taxon>Spiralia</taxon>
        <taxon>Lophotrochozoa</taxon>
        <taxon>Mollusca</taxon>
        <taxon>Gastropoda</taxon>
        <taxon>Caenogastropoda</taxon>
        <taxon>Sorbeoconcha</taxon>
        <taxon>Cerithioidea</taxon>
        <taxon>Batillariidae</taxon>
        <taxon>Batillaria</taxon>
    </lineage>
</organism>
<evidence type="ECO:0000313" key="6">
    <source>
        <dbReference type="Proteomes" id="UP001519460"/>
    </source>
</evidence>
<evidence type="ECO:0000256" key="2">
    <source>
        <dbReference type="ARBA" id="ARBA00022737"/>
    </source>
</evidence>
<dbReference type="SUPFAM" id="SSF50978">
    <property type="entry name" value="WD40 repeat-like"/>
    <property type="match status" value="1"/>
</dbReference>
<dbReference type="InterPro" id="IPR001680">
    <property type="entry name" value="WD40_rpt"/>
</dbReference>
<keyword evidence="2" id="KW-0677">Repeat</keyword>
<comment type="caution">
    <text evidence="5">The sequence shown here is derived from an EMBL/GenBank/DDBJ whole genome shotgun (WGS) entry which is preliminary data.</text>
</comment>
<dbReference type="SMART" id="SM00320">
    <property type="entry name" value="WD40"/>
    <property type="match status" value="2"/>
</dbReference>
<gene>
    <name evidence="5" type="ORF">BaRGS_00002327</name>
</gene>